<evidence type="ECO:0000256" key="2">
    <source>
        <dbReference type="ARBA" id="ARBA00022692"/>
    </source>
</evidence>
<dbReference type="EMBL" id="SJPV01000002">
    <property type="protein sequence ID" value="TWU40822.1"/>
    <property type="molecule type" value="Genomic_DNA"/>
</dbReference>
<evidence type="ECO:0000256" key="3">
    <source>
        <dbReference type="ARBA" id="ARBA00022729"/>
    </source>
</evidence>
<proteinExistence type="predicted"/>
<dbReference type="InterPro" id="IPR039910">
    <property type="entry name" value="D15-like"/>
</dbReference>
<keyword evidence="2" id="KW-0812">Transmembrane</keyword>
<dbReference type="AlphaFoldDB" id="A0A5C6DW52"/>
<sequence>MNTSFTSQSSDEDACMRNLNPLSDARFATTMLVVALSAMSSGCTRLLTAPGQTTGGPFGSNVATEDTTATQLVSNPSATPFDSVTSDASSNSDRYVARQYPTTPPYVPPTTYVPPTSSVPPSSYTTPPSLAAPPQTPPMTYGGSAYGVPATAPPAYPPATTTTPPPVTYSPGQSYGTPITPGGTPALPPTTAYPGLTSPGTVYSDPLAPPTSYVPLPTVREADLIINGYPARTGRIMLGGAVNSDAGVTGQITLDERNFDITRWPRSFQDLFSGTAFRGAGQTFRIEAAPGSDFDRYTINFADPNLFGYKPVSMSVSGFLVDRRFTDWDEERLGGRLSFGYRITPDLSISLGLSGQNVNVSNPRVLGIPQLDAVLGDNELYSGTLSLKHDTRNSPIQSSEGHYFEFSFEEAFGDFNYARFELEYRKYWLLAQRADGSGRQTISYSTQVGYSGDETPIFENFFAGGYATIRGFDFRGAGPVENGVSVGGRFKFLNTVEYMFPITADDAFKGVAFVDFGTVEPDAELHKDTFRVSPGVGLRVAIPMLGPAPLAFDFAFPVNQAATDDEQMFSFYMSLIR</sequence>
<evidence type="ECO:0000259" key="7">
    <source>
        <dbReference type="Pfam" id="PF01103"/>
    </source>
</evidence>
<comment type="subcellular location">
    <subcellularLocation>
        <location evidence="1">Membrane</location>
    </subcellularLocation>
</comment>
<reference evidence="8 9" key="1">
    <citation type="submission" date="2019-02" db="EMBL/GenBank/DDBJ databases">
        <title>Deep-cultivation of Planctomycetes and their phenomic and genomic characterization uncovers novel biology.</title>
        <authorList>
            <person name="Wiegand S."/>
            <person name="Jogler M."/>
            <person name="Boedeker C."/>
            <person name="Pinto D."/>
            <person name="Vollmers J."/>
            <person name="Rivas-Marin E."/>
            <person name="Kohn T."/>
            <person name="Peeters S.H."/>
            <person name="Heuer A."/>
            <person name="Rast P."/>
            <person name="Oberbeckmann S."/>
            <person name="Bunk B."/>
            <person name="Jeske O."/>
            <person name="Meyerdierks A."/>
            <person name="Storesund J.E."/>
            <person name="Kallscheuer N."/>
            <person name="Luecker S."/>
            <person name="Lage O.M."/>
            <person name="Pohl T."/>
            <person name="Merkel B.J."/>
            <person name="Hornburger P."/>
            <person name="Mueller R.-W."/>
            <person name="Bruemmer F."/>
            <person name="Labrenz M."/>
            <person name="Spormann A.M."/>
            <person name="Op Den Camp H."/>
            <person name="Overmann J."/>
            <person name="Amann R."/>
            <person name="Jetten M.S.M."/>
            <person name="Mascher T."/>
            <person name="Medema M.H."/>
            <person name="Devos D.P."/>
            <person name="Kaster A.-K."/>
            <person name="Ovreas L."/>
            <person name="Rohde M."/>
            <person name="Galperin M.Y."/>
            <person name="Jogler C."/>
        </authorList>
    </citation>
    <scope>NUCLEOTIDE SEQUENCE [LARGE SCALE GENOMIC DNA]</scope>
    <source>
        <strain evidence="8 9">Poly41</strain>
    </source>
</reference>
<keyword evidence="4" id="KW-0472">Membrane</keyword>
<feature type="region of interest" description="Disordered" evidence="6">
    <location>
        <begin position="74"/>
        <end position="93"/>
    </location>
</feature>
<accession>A0A5C6DW52</accession>
<keyword evidence="3" id="KW-0732">Signal</keyword>
<feature type="domain" description="Bacterial surface antigen (D15)" evidence="7">
    <location>
        <begin position="277"/>
        <end position="574"/>
    </location>
</feature>
<name>A0A5C6DW52_9BACT</name>
<evidence type="ECO:0000256" key="5">
    <source>
        <dbReference type="ARBA" id="ARBA00023237"/>
    </source>
</evidence>
<dbReference type="Pfam" id="PF01103">
    <property type="entry name" value="Omp85"/>
    <property type="match status" value="1"/>
</dbReference>
<dbReference type="Gene3D" id="2.40.160.50">
    <property type="entry name" value="membrane protein fhac: a member of the omp85/tpsb transporter family"/>
    <property type="match status" value="1"/>
</dbReference>
<feature type="region of interest" description="Disordered" evidence="6">
    <location>
        <begin position="99"/>
        <end position="132"/>
    </location>
</feature>
<dbReference type="PANTHER" id="PTHR12815:SF47">
    <property type="entry name" value="TRANSLOCATION AND ASSEMBLY MODULE SUBUNIT TAMA"/>
    <property type="match status" value="1"/>
</dbReference>
<protein>
    <submittedName>
        <fullName evidence="8">Translocation and assembly module TamA</fullName>
    </submittedName>
</protein>
<evidence type="ECO:0000256" key="6">
    <source>
        <dbReference type="SAM" id="MobiDB-lite"/>
    </source>
</evidence>
<keyword evidence="5" id="KW-0998">Cell outer membrane</keyword>
<gene>
    <name evidence="8" type="primary">tamA</name>
    <name evidence="8" type="ORF">Poly41_16570</name>
</gene>
<dbReference type="Proteomes" id="UP000319143">
    <property type="component" value="Unassembled WGS sequence"/>
</dbReference>
<keyword evidence="9" id="KW-1185">Reference proteome</keyword>
<evidence type="ECO:0000256" key="1">
    <source>
        <dbReference type="ARBA" id="ARBA00004370"/>
    </source>
</evidence>
<feature type="compositionally biased region" description="Low complexity" evidence="6">
    <location>
        <begin position="113"/>
        <end position="129"/>
    </location>
</feature>
<dbReference type="InterPro" id="IPR000184">
    <property type="entry name" value="Bac_surfAg_D15"/>
</dbReference>
<organism evidence="8 9">
    <name type="scientific">Novipirellula artificiosorum</name>
    <dbReference type="NCBI Taxonomy" id="2528016"/>
    <lineage>
        <taxon>Bacteria</taxon>
        <taxon>Pseudomonadati</taxon>
        <taxon>Planctomycetota</taxon>
        <taxon>Planctomycetia</taxon>
        <taxon>Pirellulales</taxon>
        <taxon>Pirellulaceae</taxon>
        <taxon>Novipirellula</taxon>
    </lineage>
</organism>
<evidence type="ECO:0000313" key="9">
    <source>
        <dbReference type="Proteomes" id="UP000319143"/>
    </source>
</evidence>
<dbReference type="PANTHER" id="PTHR12815">
    <property type="entry name" value="SORTING AND ASSEMBLY MACHINERY SAMM50 PROTEIN FAMILY MEMBER"/>
    <property type="match status" value="1"/>
</dbReference>
<comment type="caution">
    <text evidence="8">The sequence shown here is derived from an EMBL/GenBank/DDBJ whole genome shotgun (WGS) entry which is preliminary data.</text>
</comment>
<evidence type="ECO:0000313" key="8">
    <source>
        <dbReference type="EMBL" id="TWU40822.1"/>
    </source>
</evidence>
<feature type="compositionally biased region" description="Pro residues" evidence="6">
    <location>
        <begin position="102"/>
        <end position="112"/>
    </location>
</feature>
<dbReference type="GO" id="GO:0019867">
    <property type="term" value="C:outer membrane"/>
    <property type="evidence" value="ECO:0007669"/>
    <property type="project" value="InterPro"/>
</dbReference>
<evidence type="ECO:0000256" key="4">
    <source>
        <dbReference type="ARBA" id="ARBA00023136"/>
    </source>
</evidence>